<reference evidence="1" key="1">
    <citation type="submission" date="2019-08" db="EMBL/GenBank/DDBJ databases">
        <authorList>
            <person name="Kucharzyk K."/>
            <person name="Murdoch R.W."/>
            <person name="Higgins S."/>
            <person name="Loffler F."/>
        </authorList>
    </citation>
    <scope>NUCLEOTIDE SEQUENCE</scope>
</reference>
<dbReference type="Gene3D" id="2.40.160.130">
    <property type="entry name" value="Capsule assembly protein Wzi"/>
    <property type="match status" value="1"/>
</dbReference>
<gene>
    <name evidence="1" type="ORF">SDC9_58784</name>
</gene>
<organism evidence="1">
    <name type="scientific">bioreactor metagenome</name>
    <dbReference type="NCBI Taxonomy" id="1076179"/>
    <lineage>
        <taxon>unclassified sequences</taxon>
        <taxon>metagenomes</taxon>
        <taxon>ecological metagenomes</taxon>
    </lineage>
</organism>
<dbReference type="AlphaFoldDB" id="A0A644X9E4"/>
<evidence type="ECO:0008006" key="2">
    <source>
        <dbReference type="Google" id="ProtNLM"/>
    </source>
</evidence>
<proteinExistence type="predicted"/>
<dbReference type="InterPro" id="IPR038636">
    <property type="entry name" value="Wzi_sf"/>
</dbReference>
<evidence type="ECO:0000313" key="1">
    <source>
        <dbReference type="EMBL" id="MPM12431.1"/>
    </source>
</evidence>
<protein>
    <recommendedName>
        <fullName evidence="2">TonB-dependent receptor-like beta-barrel domain-containing protein</fullName>
    </recommendedName>
</protein>
<dbReference type="EMBL" id="VSSQ01001971">
    <property type="protein sequence ID" value="MPM12431.1"/>
    <property type="molecule type" value="Genomic_DNA"/>
</dbReference>
<sequence length="346" mass="40004">MDFTKNFTFGIYEAMVWQKRFELSYINPLTVYMFQQNNQGDIDDMIAGIDFTYQLNKTKFYGSMGMTEMNVIGNPITMLKAARNMFAFQAGFVTPLPVGTFSTLTVQWTYLAPFFYAHYPILEHTGRLEKPVAPDPFTETETSIENTYRLDGTDLYKNYRVDKYGNILWDWKLDISGETSWVMDKGRTKIEERDGSLYFYETAAETAYVNKGENLGYPLDPNSQELLVQVDLGLPKGWTAQVQAKYQARSGQYGYTVEQFMDYGDHRNYDPKEFWNNTFKHTFSLLLKGTKKLANMPIELIGSYRFTAVKERDIIGAKFDGRNDGYGLWQDPVYDHIVQVGAKIFL</sequence>
<accession>A0A644X9E4</accession>
<comment type="caution">
    <text evidence="1">The sequence shown here is derived from an EMBL/GenBank/DDBJ whole genome shotgun (WGS) entry which is preliminary data.</text>
</comment>
<name>A0A644X9E4_9ZZZZ</name>